<dbReference type="Proteomes" id="UP000248079">
    <property type="component" value="Unassembled WGS sequence"/>
</dbReference>
<evidence type="ECO:0000313" key="1">
    <source>
        <dbReference type="EMBL" id="PXY03193.1"/>
    </source>
</evidence>
<proteinExistence type="predicted"/>
<dbReference type="RefSeq" id="WP_110359348.1">
    <property type="nucleotide sequence ID" value="NZ_QFLI01000001.1"/>
</dbReference>
<keyword evidence="2" id="KW-1185">Reference proteome</keyword>
<gene>
    <name evidence="1" type="ORF">DF185_03670</name>
</gene>
<dbReference type="OrthoDB" id="1116786at2"/>
<protein>
    <submittedName>
        <fullName evidence="1">Uncharacterized protein</fullName>
    </submittedName>
</protein>
<sequence>MTQVKVNSDYISKAEEDFNAQGENLIAKLPVYQEVLGISAERIAEIIKVLQDDKALSEKKNIIKAQSRSTNKEYEIKHPNCVSVVRDFRKELVNNPICTPAILEDLGLNPIQRIIDTDTQRPELEIDLVSGAPQIKFKKSIFDGIRLFCTVSYGDEVREYEETLTRHNWQDPKARMDPKKPETRSYYAYFIYKGKMVGQKSNVESITLEAIK</sequence>
<organism evidence="1 2">
    <name type="scientific">Marinifilum breve</name>
    <dbReference type="NCBI Taxonomy" id="2184082"/>
    <lineage>
        <taxon>Bacteria</taxon>
        <taxon>Pseudomonadati</taxon>
        <taxon>Bacteroidota</taxon>
        <taxon>Bacteroidia</taxon>
        <taxon>Marinilabiliales</taxon>
        <taxon>Marinifilaceae</taxon>
    </lineage>
</organism>
<dbReference type="EMBL" id="QFLI01000001">
    <property type="protein sequence ID" value="PXY03193.1"/>
    <property type="molecule type" value="Genomic_DNA"/>
</dbReference>
<comment type="caution">
    <text evidence="1">The sequence shown here is derived from an EMBL/GenBank/DDBJ whole genome shotgun (WGS) entry which is preliminary data.</text>
</comment>
<dbReference type="AlphaFoldDB" id="A0A2V4A4K5"/>
<evidence type="ECO:0000313" key="2">
    <source>
        <dbReference type="Proteomes" id="UP000248079"/>
    </source>
</evidence>
<name>A0A2V4A4K5_9BACT</name>
<reference evidence="1 2" key="1">
    <citation type="submission" date="2018-05" db="EMBL/GenBank/DDBJ databases">
        <title>Marinifilum breve JC075T sp. nov., a marine bacterium isolated from Yongle Blue Hole in the South China Sea.</title>
        <authorList>
            <person name="Fu T."/>
        </authorList>
    </citation>
    <scope>NUCLEOTIDE SEQUENCE [LARGE SCALE GENOMIC DNA]</scope>
    <source>
        <strain evidence="1 2">JC075</strain>
    </source>
</reference>
<accession>A0A2V4A4K5</accession>